<dbReference type="GO" id="GO:0019205">
    <property type="term" value="F:nucleobase-containing compound kinase activity"/>
    <property type="evidence" value="ECO:0007669"/>
    <property type="project" value="InterPro"/>
</dbReference>
<proteinExistence type="inferred from homology"/>
<dbReference type="InterPro" id="IPR033690">
    <property type="entry name" value="Adenylat_kinase_CS"/>
</dbReference>
<dbReference type="CDD" id="cd01428">
    <property type="entry name" value="ADK"/>
    <property type="match status" value="1"/>
</dbReference>
<keyword evidence="2 9" id="KW-0808">Transferase</keyword>
<keyword evidence="4 9" id="KW-0418">Kinase</keyword>
<dbReference type="PRINTS" id="PR00094">
    <property type="entry name" value="ADENYLTKNASE"/>
</dbReference>
<dbReference type="EMBL" id="JAMYWD010000012">
    <property type="protein sequence ID" value="KAJ4953556.1"/>
    <property type="molecule type" value="Genomic_DNA"/>
</dbReference>
<comment type="cofactor">
    <cofactor evidence="9">
        <name>Mg(2+)</name>
        <dbReference type="ChEBI" id="CHEBI:18420"/>
    </cofactor>
    <text evidence="9">Binds 1 Mg(2+) ion per monomer.</text>
</comment>
<keyword evidence="6 9" id="KW-0665">Pyrimidine biosynthesis</keyword>
<keyword evidence="7 9" id="KW-0539">Nucleus</keyword>
<comment type="subcellular location">
    <subcellularLocation>
        <location evidence="9">Cytoplasm</location>
    </subcellularLocation>
    <subcellularLocation>
        <location evidence="9">Nucleus</location>
    </subcellularLocation>
</comment>
<dbReference type="HAMAP" id="MF_00235">
    <property type="entry name" value="Adenylate_kinase_Adk"/>
    <property type="match status" value="1"/>
</dbReference>
<name>A0A9Q0GSZ6_9MAGN</name>
<dbReference type="InterPro" id="IPR000850">
    <property type="entry name" value="Adenylat/UMP-CMP_kin"/>
</dbReference>
<evidence type="ECO:0000256" key="1">
    <source>
        <dbReference type="ARBA" id="ARBA00022490"/>
    </source>
</evidence>
<dbReference type="HAMAP" id="MF_03172">
    <property type="entry name" value="Adenylate_kinase_UMP_CMP_kin"/>
    <property type="match status" value="1"/>
</dbReference>
<dbReference type="Gene3D" id="3.40.50.300">
    <property type="entry name" value="P-loop containing nucleotide triphosphate hydrolases"/>
    <property type="match status" value="1"/>
</dbReference>
<evidence type="ECO:0000256" key="3">
    <source>
        <dbReference type="ARBA" id="ARBA00022741"/>
    </source>
</evidence>
<dbReference type="GO" id="GO:0006221">
    <property type="term" value="P:pyrimidine nucleotide biosynthetic process"/>
    <property type="evidence" value="ECO:0007669"/>
    <property type="project" value="UniProtKB-UniRule"/>
</dbReference>
<keyword evidence="3 9" id="KW-0547">Nucleotide-binding</keyword>
<evidence type="ECO:0000256" key="5">
    <source>
        <dbReference type="ARBA" id="ARBA00022840"/>
    </source>
</evidence>
<dbReference type="GO" id="GO:0006207">
    <property type="term" value="P:'de novo' pyrimidine nucleobase biosynthetic process"/>
    <property type="evidence" value="ECO:0007669"/>
    <property type="project" value="InterPro"/>
</dbReference>
<evidence type="ECO:0000256" key="8">
    <source>
        <dbReference type="ARBA" id="ARBA00048116"/>
    </source>
</evidence>
<dbReference type="GO" id="GO:0009570">
    <property type="term" value="C:chloroplast stroma"/>
    <property type="evidence" value="ECO:0007669"/>
    <property type="project" value="TreeGrafter"/>
</dbReference>
<protein>
    <recommendedName>
        <fullName evidence="9">UMP-CMP kinase</fullName>
        <ecNumber evidence="9">2.7.4.14</ecNumber>
    </recommendedName>
    <alternativeName>
        <fullName evidence="9">Deoxycytidylate kinase</fullName>
        <shortName evidence="9">CK</shortName>
        <shortName evidence="9">dCMP kinase</shortName>
    </alternativeName>
    <alternativeName>
        <fullName evidence="9">Uridine monophosphate/cytidine monophosphate kinase</fullName>
        <shortName evidence="9">UMP/CMP kinase</shortName>
        <shortName evidence="9">UMP/CMPK</shortName>
    </alternativeName>
</protein>
<evidence type="ECO:0000313" key="12">
    <source>
        <dbReference type="Proteomes" id="UP001141806"/>
    </source>
</evidence>
<feature type="binding site" evidence="9">
    <location>
        <position position="449"/>
    </location>
    <ligand>
        <name>a ribonucleoside 5'-phosphate</name>
        <dbReference type="ChEBI" id="CHEBI:58043"/>
    </ligand>
</feature>
<evidence type="ECO:0000256" key="7">
    <source>
        <dbReference type="ARBA" id="ARBA00023242"/>
    </source>
</evidence>
<dbReference type="Pfam" id="PF00406">
    <property type="entry name" value="ADK"/>
    <property type="match status" value="1"/>
</dbReference>
<dbReference type="NCBIfam" id="TIGR01359">
    <property type="entry name" value="UMP_CMP_kin_fam"/>
    <property type="match status" value="1"/>
</dbReference>
<comment type="catalytic activity">
    <reaction evidence="9">
        <text>dCMP + ATP = dCDP + ADP</text>
        <dbReference type="Rhea" id="RHEA:25094"/>
        <dbReference type="ChEBI" id="CHEBI:30616"/>
        <dbReference type="ChEBI" id="CHEBI:57566"/>
        <dbReference type="ChEBI" id="CHEBI:58593"/>
        <dbReference type="ChEBI" id="CHEBI:456216"/>
        <dbReference type="EC" id="2.7.4.14"/>
    </reaction>
</comment>
<feature type="coiled-coil region" evidence="10">
    <location>
        <begin position="62"/>
        <end position="89"/>
    </location>
</feature>
<evidence type="ECO:0000256" key="4">
    <source>
        <dbReference type="ARBA" id="ARBA00022777"/>
    </source>
</evidence>
<comment type="subunit">
    <text evidence="9">Monomer.</text>
</comment>
<feature type="binding site" evidence="9">
    <location>
        <position position="434"/>
    </location>
    <ligand>
        <name>ATP</name>
        <dbReference type="ChEBI" id="CHEBI:30616"/>
    </ligand>
</feature>
<keyword evidence="5 9" id="KW-0067">ATP-binding</keyword>
<organism evidence="11 12">
    <name type="scientific">Protea cynaroides</name>
    <dbReference type="NCBI Taxonomy" id="273540"/>
    <lineage>
        <taxon>Eukaryota</taxon>
        <taxon>Viridiplantae</taxon>
        <taxon>Streptophyta</taxon>
        <taxon>Embryophyta</taxon>
        <taxon>Tracheophyta</taxon>
        <taxon>Spermatophyta</taxon>
        <taxon>Magnoliopsida</taxon>
        <taxon>Proteales</taxon>
        <taxon>Proteaceae</taxon>
        <taxon>Protea</taxon>
    </lineage>
</organism>
<dbReference type="OrthoDB" id="513821at2759"/>
<dbReference type="SUPFAM" id="SSF52540">
    <property type="entry name" value="P-loop containing nucleoside triphosphate hydrolases"/>
    <property type="match status" value="1"/>
</dbReference>
<dbReference type="Proteomes" id="UP001141806">
    <property type="component" value="Unassembled WGS sequence"/>
</dbReference>
<keyword evidence="1 9" id="KW-0963">Cytoplasm</keyword>
<feature type="binding site" evidence="9">
    <location>
        <position position="438"/>
    </location>
    <ligand>
        <name>a ribonucleoside 5'-phosphate</name>
        <dbReference type="ChEBI" id="CHEBI:58043"/>
    </ligand>
</feature>
<evidence type="ECO:0000256" key="10">
    <source>
        <dbReference type="SAM" id="Coils"/>
    </source>
</evidence>
<dbReference type="PROSITE" id="PS00113">
    <property type="entry name" value="ADENYLATE_KINASE"/>
    <property type="match status" value="1"/>
</dbReference>
<comment type="caution">
    <text evidence="11">The sequence shown here is derived from an EMBL/GenBank/DDBJ whole genome shotgun (WGS) entry which is preliminary data.</text>
</comment>
<dbReference type="EC" id="2.7.4.14" evidence="9"/>
<sequence>MAALSIGSASTFGRTGARGISSISRWRPRNSCIRCVWDPEGLFGSKQPQTGHLARIEFKRRLEKDAEAREAFENHVREEQERRRILRQSRELPETPAEMIEYFLDTEAQELEFEIARLRPRLNQEFFSHLQIELGQLKFAVSRTEAMEDRLAELETMQKVLLEGTEAHDKMQVDLIKVKESLTKILTSKDVKATLLEMVERNELNRSLLALLDENIANAHKTGQKRAAGFMEKVRVAVLSPIRPSDDERIFSGGVGLIGEVAKTQKSAIQSTNREMWRRVVSLYPLLSLSNSSVLHQMQAKGGIASKGKTAFITFVLGGPGSGKGTQCAKIVETFGFTHLSAGDILRREISSNSENGAMILDMIKEGKVVPSEVTVKLIQKEIESIDNYKFLIDGFPRSEENRIAFERNIGMEPNIVLFFDCPEDEMVKRVLSRNEGRVDDNVDTIKKRLNVFAALNLPVIKHYTETGKVHKINAVGSADEIFEQIRPIFTELMVK</sequence>
<dbReference type="InterPro" id="IPR027417">
    <property type="entry name" value="P-loop_NTPase"/>
</dbReference>
<dbReference type="PANTHER" id="PTHR36333:SF1">
    <property type="entry name" value="DIMETHYLALLYL, ADENOSINE TRNA METHYLTHIOTRANSFERASE"/>
    <property type="match status" value="1"/>
</dbReference>
<comment type="caution">
    <text evidence="9">Lacks conserved residue(s) required for the propagation of feature annotation.</text>
</comment>
<dbReference type="GO" id="GO:0005634">
    <property type="term" value="C:nucleus"/>
    <property type="evidence" value="ECO:0007669"/>
    <property type="project" value="UniProtKB-SubCell"/>
</dbReference>
<feature type="binding site" evidence="9">
    <location>
        <begin position="395"/>
        <end position="398"/>
    </location>
    <ligand>
        <name>a ribonucleoside 5'-phosphate</name>
        <dbReference type="ChEBI" id="CHEBI:58043"/>
    </ligand>
</feature>
<feature type="binding site" evidence="9">
    <location>
        <begin position="321"/>
        <end position="326"/>
    </location>
    <ligand>
        <name>ATP</name>
        <dbReference type="ChEBI" id="CHEBI:30616"/>
    </ligand>
</feature>
<dbReference type="AlphaFoldDB" id="A0A9Q0GSZ6"/>
<accession>A0A9Q0GSZ6</accession>
<comment type="domain">
    <text evidence="9">Consists of three domains, a large central CORE domain and two small peripheral domains, NMPbind and LID, which undergo movements during catalysis. The LID domain closes over the site of phosphoryl transfer upon ATP binding. Assembling and dissambling the active center during each catalytic cycle provides an effective means to prevent ATP hydrolysis.</text>
</comment>
<evidence type="ECO:0000256" key="6">
    <source>
        <dbReference type="ARBA" id="ARBA00022975"/>
    </source>
</evidence>
<keyword evidence="10" id="KW-0175">Coiled coil</keyword>
<comment type="catalytic activity">
    <reaction evidence="8 9">
        <text>UMP + ATP = UDP + ADP</text>
        <dbReference type="Rhea" id="RHEA:24400"/>
        <dbReference type="ChEBI" id="CHEBI:30616"/>
        <dbReference type="ChEBI" id="CHEBI:57865"/>
        <dbReference type="ChEBI" id="CHEBI:58223"/>
        <dbReference type="ChEBI" id="CHEBI:456216"/>
        <dbReference type="EC" id="2.7.4.14"/>
    </reaction>
</comment>
<gene>
    <name evidence="11" type="ORF">NE237_030388</name>
</gene>
<comment type="catalytic activity">
    <reaction evidence="9">
        <text>CMP + ATP = CDP + ADP</text>
        <dbReference type="Rhea" id="RHEA:11600"/>
        <dbReference type="ChEBI" id="CHEBI:30616"/>
        <dbReference type="ChEBI" id="CHEBI:58069"/>
        <dbReference type="ChEBI" id="CHEBI:60377"/>
        <dbReference type="ChEBI" id="CHEBI:456216"/>
        <dbReference type="EC" id="2.7.4.14"/>
    </reaction>
</comment>
<dbReference type="InterPro" id="IPR006266">
    <property type="entry name" value="UMP_CMP_kinase"/>
</dbReference>
<feature type="binding site" evidence="9">
    <location>
        <position position="477"/>
    </location>
    <ligand>
        <name>ATP</name>
        <dbReference type="ChEBI" id="CHEBI:30616"/>
    </ligand>
</feature>
<feature type="binding site" evidence="9">
    <location>
        <position position="402"/>
    </location>
    <ligand>
        <name>CMP</name>
        <dbReference type="ChEBI" id="CHEBI:60377"/>
    </ligand>
</feature>
<evidence type="ECO:0000256" key="2">
    <source>
        <dbReference type="ARBA" id="ARBA00022679"/>
    </source>
</evidence>
<evidence type="ECO:0000256" key="9">
    <source>
        <dbReference type="HAMAP-Rule" id="MF_03172"/>
    </source>
</evidence>
<feature type="binding site" evidence="9">
    <location>
        <position position="347"/>
    </location>
    <ligand>
        <name>a ribonucleoside 5'-phosphate</name>
        <dbReference type="ChEBI" id="CHEBI:58043"/>
    </ligand>
</feature>
<dbReference type="GO" id="GO:0009123">
    <property type="term" value="P:nucleoside monophosphate metabolic process"/>
    <property type="evidence" value="ECO:0007669"/>
    <property type="project" value="UniProtKB-ARBA"/>
</dbReference>
<comment type="similarity">
    <text evidence="9">Belongs to the adenylate kinase family. UMP-CMP kinase subfamily.</text>
</comment>
<dbReference type="PANTHER" id="PTHR36333">
    <property type="entry name" value="DIMETHYLALLYL, ADENOSINE TRNA METHYLTHIOTRANSFERASE"/>
    <property type="match status" value="1"/>
</dbReference>
<dbReference type="GO" id="GO:0016776">
    <property type="term" value="F:phosphotransferase activity, phosphate group as acceptor"/>
    <property type="evidence" value="ECO:0007669"/>
    <property type="project" value="InterPro"/>
</dbReference>
<evidence type="ECO:0000313" key="11">
    <source>
        <dbReference type="EMBL" id="KAJ4953556.1"/>
    </source>
</evidence>
<dbReference type="GO" id="GO:0005524">
    <property type="term" value="F:ATP binding"/>
    <property type="evidence" value="ECO:0007669"/>
    <property type="project" value="UniProtKB-KW"/>
</dbReference>
<keyword evidence="12" id="KW-1185">Reference proteome</keyword>
<reference evidence="11" key="1">
    <citation type="journal article" date="2023" name="Plant J.">
        <title>The genome of the king protea, Protea cynaroides.</title>
        <authorList>
            <person name="Chang J."/>
            <person name="Duong T.A."/>
            <person name="Schoeman C."/>
            <person name="Ma X."/>
            <person name="Roodt D."/>
            <person name="Barker N."/>
            <person name="Li Z."/>
            <person name="Van de Peer Y."/>
            <person name="Mizrachi E."/>
        </authorList>
    </citation>
    <scope>NUCLEOTIDE SEQUENCE</scope>
    <source>
        <tissue evidence="11">Young leaves</tissue>
    </source>
</reference>
<comment type="function">
    <text evidence="9">Catalyzes the phosphorylation of pyrimidine nucleoside monophosphates at the expense of ATP. Plays an important role in de novo pyrimidine nucleotide biosynthesis. Has preference for UMP and CMP as phosphate acceptors.</text>
</comment>
<dbReference type="FunFam" id="3.40.50.300:FF:000315">
    <property type="entry name" value="Adenylate kinase 1"/>
    <property type="match status" value="1"/>
</dbReference>